<accession>A0A2P2NG11</accession>
<sequence>MKLGIPEWKLSGAIIVLIHQWLSAAVDGTKSCRAQRCSRRHSCQVLLVYRNYVAAFFFFIKNNIAFSKFKFQIYINCGFNLSMILAT</sequence>
<proteinExistence type="predicted"/>
<protein>
    <submittedName>
        <fullName evidence="1">Uncharacterized protein</fullName>
    </submittedName>
</protein>
<evidence type="ECO:0000313" key="1">
    <source>
        <dbReference type="EMBL" id="MBX41427.1"/>
    </source>
</evidence>
<organism evidence="1">
    <name type="scientific">Rhizophora mucronata</name>
    <name type="common">Asiatic mangrove</name>
    <dbReference type="NCBI Taxonomy" id="61149"/>
    <lineage>
        <taxon>Eukaryota</taxon>
        <taxon>Viridiplantae</taxon>
        <taxon>Streptophyta</taxon>
        <taxon>Embryophyta</taxon>
        <taxon>Tracheophyta</taxon>
        <taxon>Spermatophyta</taxon>
        <taxon>Magnoliopsida</taxon>
        <taxon>eudicotyledons</taxon>
        <taxon>Gunneridae</taxon>
        <taxon>Pentapetalae</taxon>
        <taxon>rosids</taxon>
        <taxon>fabids</taxon>
        <taxon>Malpighiales</taxon>
        <taxon>Rhizophoraceae</taxon>
        <taxon>Rhizophora</taxon>
    </lineage>
</organism>
<reference evidence="1" key="1">
    <citation type="submission" date="2018-02" db="EMBL/GenBank/DDBJ databases">
        <title>Rhizophora mucronata_Transcriptome.</title>
        <authorList>
            <person name="Meera S.P."/>
            <person name="Sreeshan A."/>
            <person name="Augustine A."/>
        </authorList>
    </citation>
    <scope>NUCLEOTIDE SEQUENCE</scope>
    <source>
        <tissue evidence="1">Leaf</tissue>
    </source>
</reference>
<dbReference type="AlphaFoldDB" id="A0A2P2NG11"/>
<dbReference type="EMBL" id="GGEC01060943">
    <property type="protein sequence ID" value="MBX41427.1"/>
    <property type="molecule type" value="Transcribed_RNA"/>
</dbReference>
<name>A0A2P2NG11_RHIMU</name>